<comment type="similarity">
    <text evidence="2">Belongs to the replication factor A protein 3 family.</text>
</comment>
<dbReference type="Gene3D" id="2.40.50.140">
    <property type="entry name" value="Nucleic acid-binding proteins"/>
    <property type="match status" value="1"/>
</dbReference>
<dbReference type="InterPro" id="IPR012340">
    <property type="entry name" value="NA-bd_OB-fold"/>
</dbReference>
<accession>A0A9P8Q7G8</accession>
<dbReference type="GO" id="GO:0006260">
    <property type="term" value="P:DNA replication"/>
    <property type="evidence" value="ECO:0007669"/>
    <property type="project" value="InterPro"/>
</dbReference>
<evidence type="ECO:0000256" key="2">
    <source>
        <dbReference type="ARBA" id="ARBA00009761"/>
    </source>
</evidence>
<dbReference type="EMBL" id="JAEUBG010002047">
    <property type="protein sequence ID" value="KAH3685387.1"/>
    <property type="molecule type" value="Genomic_DNA"/>
</dbReference>
<dbReference type="SUPFAM" id="SSF50249">
    <property type="entry name" value="Nucleic acid-binding proteins"/>
    <property type="match status" value="1"/>
</dbReference>
<evidence type="ECO:0008006" key="6">
    <source>
        <dbReference type="Google" id="ProtNLM"/>
    </source>
</evidence>
<dbReference type="GO" id="GO:0006310">
    <property type="term" value="P:DNA recombination"/>
    <property type="evidence" value="ECO:0007669"/>
    <property type="project" value="InterPro"/>
</dbReference>
<proteinExistence type="inferred from homology"/>
<dbReference type="AlphaFoldDB" id="A0A9P8Q7G8"/>
<evidence type="ECO:0000256" key="3">
    <source>
        <dbReference type="ARBA" id="ARBA00023242"/>
    </source>
</evidence>
<name>A0A9P8Q7G8_WICPI</name>
<organism evidence="4 5">
    <name type="scientific">Wickerhamomyces pijperi</name>
    <name type="common">Yeast</name>
    <name type="synonym">Pichia pijperi</name>
    <dbReference type="NCBI Taxonomy" id="599730"/>
    <lineage>
        <taxon>Eukaryota</taxon>
        <taxon>Fungi</taxon>
        <taxon>Dikarya</taxon>
        <taxon>Ascomycota</taxon>
        <taxon>Saccharomycotina</taxon>
        <taxon>Saccharomycetes</taxon>
        <taxon>Phaffomycetales</taxon>
        <taxon>Wickerhamomycetaceae</taxon>
        <taxon>Wickerhamomyces</taxon>
    </lineage>
</organism>
<evidence type="ECO:0000313" key="5">
    <source>
        <dbReference type="Proteomes" id="UP000774326"/>
    </source>
</evidence>
<dbReference type="Proteomes" id="UP000774326">
    <property type="component" value="Unassembled WGS sequence"/>
</dbReference>
<reference evidence="4" key="2">
    <citation type="submission" date="2021-01" db="EMBL/GenBank/DDBJ databases">
        <authorList>
            <person name="Schikora-Tamarit M.A."/>
        </authorList>
    </citation>
    <scope>NUCLEOTIDE SEQUENCE</scope>
    <source>
        <strain evidence="4">CBS2887</strain>
    </source>
</reference>
<keyword evidence="3" id="KW-0539">Nucleus</keyword>
<dbReference type="InterPro" id="IPR013970">
    <property type="entry name" value="Rfa2"/>
</dbReference>
<dbReference type="GO" id="GO:0031981">
    <property type="term" value="C:nuclear lumen"/>
    <property type="evidence" value="ECO:0007669"/>
    <property type="project" value="UniProtKB-ARBA"/>
</dbReference>
<keyword evidence="5" id="KW-1185">Reference proteome</keyword>
<gene>
    <name evidence="4" type="ORF">WICPIJ_003625</name>
</gene>
<evidence type="ECO:0000313" key="4">
    <source>
        <dbReference type="EMBL" id="KAH3685387.1"/>
    </source>
</evidence>
<evidence type="ECO:0000256" key="1">
    <source>
        <dbReference type="ARBA" id="ARBA00004123"/>
    </source>
</evidence>
<comment type="subcellular location">
    <subcellularLocation>
        <location evidence="1">Nucleus</location>
    </subcellularLocation>
</comment>
<dbReference type="Pfam" id="PF08661">
    <property type="entry name" value="Rep_fac-A_3"/>
    <property type="match status" value="1"/>
</dbReference>
<reference evidence="4" key="1">
    <citation type="journal article" date="2021" name="Open Biol.">
        <title>Shared evolutionary footprints suggest mitochondrial oxidative damage underlies multiple complex I losses in fungi.</title>
        <authorList>
            <person name="Schikora-Tamarit M.A."/>
            <person name="Marcet-Houben M."/>
            <person name="Nosek J."/>
            <person name="Gabaldon T."/>
        </authorList>
    </citation>
    <scope>NUCLEOTIDE SEQUENCE</scope>
    <source>
        <strain evidence="4">CBS2887</strain>
    </source>
</reference>
<dbReference type="GO" id="GO:0003677">
    <property type="term" value="F:DNA binding"/>
    <property type="evidence" value="ECO:0007669"/>
    <property type="project" value="InterPro"/>
</dbReference>
<protein>
    <recommendedName>
        <fullName evidence="6">Replication factor A protein 3</fullName>
    </recommendedName>
</protein>
<dbReference type="GO" id="GO:0006281">
    <property type="term" value="P:DNA repair"/>
    <property type="evidence" value="ECO:0007669"/>
    <property type="project" value="InterPro"/>
</dbReference>
<comment type="caution">
    <text evidence="4">The sequence shown here is derived from an EMBL/GenBank/DDBJ whole genome shotgun (WGS) entry which is preliminary data.</text>
</comment>
<sequence length="122" mass="13674">MADNVTPRVDATLLQNFVNSTVRIIGRVDSQVGSNANNILTFYVPSYKSTNLTIQLSYTQDLQFQLGQWYEIIGRVNSDLSVRCVDSREFKTPEGKQVNETAIAGLVHFSNKVARDIYGVEN</sequence>
<dbReference type="OrthoDB" id="188186at2759"/>